<protein>
    <submittedName>
        <fullName evidence="7">Teichoic acid transporter</fullName>
    </submittedName>
</protein>
<accession>A0A2U8FWG0</accession>
<evidence type="ECO:0000313" key="7">
    <source>
        <dbReference type="EMBL" id="AWI54556.1"/>
    </source>
</evidence>
<dbReference type="KEGG" id="aon:DEH84_14850"/>
<feature type="transmembrane region" description="Helical" evidence="6">
    <location>
        <begin position="64"/>
        <end position="90"/>
    </location>
</feature>
<keyword evidence="3 6" id="KW-0812">Transmembrane</keyword>
<dbReference type="PANTHER" id="PTHR30250:SF11">
    <property type="entry name" value="O-ANTIGEN TRANSPORTER-RELATED"/>
    <property type="match status" value="1"/>
</dbReference>
<dbReference type="PANTHER" id="PTHR30250">
    <property type="entry name" value="PST FAMILY PREDICTED COLANIC ACID TRANSPORTER"/>
    <property type="match status" value="1"/>
</dbReference>
<feature type="transmembrane region" description="Helical" evidence="6">
    <location>
        <begin position="344"/>
        <end position="364"/>
    </location>
</feature>
<dbReference type="Proteomes" id="UP000244892">
    <property type="component" value="Chromosome"/>
</dbReference>
<feature type="transmembrane region" description="Helical" evidence="6">
    <location>
        <begin position="411"/>
        <end position="428"/>
    </location>
</feature>
<evidence type="ECO:0000256" key="6">
    <source>
        <dbReference type="SAM" id="Phobius"/>
    </source>
</evidence>
<keyword evidence="5 6" id="KW-0472">Membrane</keyword>
<name>A0A2U8FWG0_9BURK</name>
<reference evidence="7 8" key="1">
    <citation type="submission" date="2018-05" db="EMBL/GenBank/DDBJ databases">
        <title>complete genome sequence of Aquabacterium olei NBRC 110486.</title>
        <authorList>
            <person name="Tang B."/>
            <person name="Chang J."/>
            <person name="Zhang L."/>
            <person name="Yang H."/>
        </authorList>
    </citation>
    <scope>NUCLEOTIDE SEQUENCE [LARGE SCALE GENOMIC DNA]</scope>
    <source>
        <strain evidence="7 8">NBRC 110486</strain>
    </source>
</reference>
<feature type="transmembrane region" description="Helical" evidence="6">
    <location>
        <begin position="182"/>
        <end position="199"/>
    </location>
</feature>
<dbReference type="InterPro" id="IPR050833">
    <property type="entry name" value="Poly_Biosynth_Transport"/>
</dbReference>
<evidence type="ECO:0000256" key="2">
    <source>
        <dbReference type="ARBA" id="ARBA00022475"/>
    </source>
</evidence>
<gene>
    <name evidence="7" type="ORF">DEH84_14850</name>
</gene>
<keyword evidence="8" id="KW-1185">Reference proteome</keyword>
<proteinExistence type="predicted"/>
<feature type="transmembrane region" description="Helical" evidence="6">
    <location>
        <begin position="205"/>
        <end position="229"/>
    </location>
</feature>
<feature type="transmembrane region" description="Helical" evidence="6">
    <location>
        <begin position="36"/>
        <end position="58"/>
    </location>
</feature>
<comment type="subcellular location">
    <subcellularLocation>
        <location evidence="1">Cell membrane</location>
        <topology evidence="1">Multi-pass membrane protein</topology>
    </subcellularLocation>
</comment>
<feature type="transmembrane region" description="Helical" evidence="6">
    <location>
        <begin position="118"/>
        <end position="140"/>
    </location>
</feature>
<evidence type="ECO:0000256" key="4">
    <source>
        <dbReference type="ARBA" id="ARBA00022989"/>
    </source>
</evidence>
<evidence type="ECO:0000256" key="5">
    <source>
        <dbReference type="ARBA" id="ARBA00023136"/>
    </source>
</evidence>
<feature type="transmembrane region" description="Helical" evidence="6">
    <location>
        <begin position="376"/>
        <end position="399"/>
    </location>
</feature>
<organism evidence="7 8">
    <name type="scientific">Aquabacterium olei</name>
    <dbReference type="NCBI Taxonomy" id="1296669"/>
    <lineage>
        <taxon>Bacteria</taxon>
        <taxon>Pseudomonadati</taxon>
        <taxon>Pseudomonadota</taxon>
        <taxon>Betaproteobacteria</taxon>
        <taxon>Burkholderiales</taxon>
        <taxon>Aquabacterium</taxon>
    </lineage>
</organism>
<feature type="transmembrane region" description="Helical" evidence="6">
    <location>
        <begin position="434"/>
        <end position="455"/>
    </location>
</feature>
<dbReference type="EMBL" id="CP029210">
    <property type="protein sequence ID" value="AWI54556.1"/>
    <property type="molecule type" value="Genomic_DNA"/>
</dbReference>
<sequence length="477" mass="49989">MYETLRDNGAMSVQDSPPPGRLAALKQAWRAVPRAALGNLIAKLLIVSLGLAITVLVARQGPRVQGAFALFVAVESALLTLFSGLGLWLARQMSRQAAHPVGFPAGAPARALPMLRGVLRAAVGLGGVASLVLVGLSWWATTTPYSQLWLLALAAPFLLLVPTATGLWLGEGRMWPINVAQVAAPAAVLLGLAGAWWIQGDSQRSAPMVVLVLTAWVTGKSLVAVVTAFRALRDADRRDAQVADALSASRLVDYWRPQPRWWNDAGFVATIGLTNVVSLLNYRASLFLVERFHGLATAGTYSVSVTVAELLWLLSSSVTVSAYARIGHPDVRVASAMTVQAVRINVLATLLAAPVLLVGAWWALPRVMGEAYAASLMPLAALLPGVAAYAAASSLSAFYTNHLGRPQLSGGIAGLSLAVSFGLGLVLVPRLGALGAGLASSLSYIVAITVAYGVFLRHAGLPVRALWTPSLTRGGEA</sequence>
<evidence type="ECO:0000256" key="3">
    <source>
        <dbReference type="ARBA" id="ARBA00022692"/>
    </source>
</evidence>
<feature type="transmembrane region" description="Helical" evidence="6">
    <location>
        <begin position="146"/>
        <end position="170"/>
    </location>
</feature>
<dbReference type="AlphaFoldDB" id="A0A2U8FWG0"/>
<keyword evidence="4 6" id="KW-1133">Transmembrane helix</keyword>
<keyword evidence="2" id="KW-1003">Cell membrane</keyword>
<evidence type="ECO:0000256" key="1">
    <source>
        <dbReference type="ARBA" id="ARBA00004651"/>
    </source>
</evidence>
<evidence type="ECO:0000313" key="8">
    <source>
        <dbReference type="Proteomes" id="UP000244892"/>
    </source>
</evidence>
<dbReference type="GO" id="GO:0005886">
    <property type="term" value="C:plasma membrane"/>
    <property type="evidence" value="ECO:0007669"/>
    <property type="project" value="UniProtKB-SubCell"/>
</dbReference>